<accession>A0ABX2SZ91</accession>
<organism evidence="1 2">
    <name type="scientific">Gemelliphila palaticanis</name>
    <dbReference type="NCBI Taxonomy" id="81950"/>
    <lineage>
        <taxon>Bacteria</taxon>
        <taxon>Bacillati</taxon>
        <taxon>Bacillota</taxon>
        <taxon>Bacilli</taxon>
        <taxon>Bacillales</taxon>
        <taxon>Gemellaceae</taxon>
        <taxon>Gemelliphila</taxon>
    </lineage>
</organism>
<name>A0ABX2SZ91_9BACL</name>
<reference evidence="1 2" key="1">
    <citation type="submission" date="2020-07" db="EMBL/GenBank/DDBJ databases">
        <title>MOT database genomes.</title>
        <authorList>
            <person name="Joseph S."/>
            <person name="Aduse-Opoku J."/>
            <person name="Hashim A."/>
            <person name="Wade W."/>
            <person name="Curtis M."/>
        </authorList>
    </citation>
    <scope>NUCLEOTIDE SEQUENCE [LARGE SCALE GENOMIC DNA]</scope>
    <source>
        <strain evidence="1 2">CIP 106318</strain>
    </source>
</reference>
<protein>
    <submittedName>
        <fullName evidence="1">DUF4241 domain-containing protein</fullName>
    </submittedName>
</protein>
<dbReference type="Pfam" id="PF14025">
    <property type="entry name" value="DUF4241"/>
    <property type="match status" value="1"/>
</dbReference>
<evidence type="ECO:0000313" key="2">
    <source>
        <dbReference type="Proteomes" id="UP000531840"/>
    </source>
</evidence>
<evidence type="ECO:0000313" key="1">
    <source>
        <dbReference type="EMBL" id="NYS47595.1"/>
    </source>
</evidence>
<comment type="caution">
    <text evidence="1">The sequence shown here is derived from an EMBL/GenBank/DDBJ whole genome shotgun (WGS) entry which is preliminary data.</text>
</comment>
<gene>
    <name evidence="1" type="ORF">HZY85_05205</name>
</gene>
<dbReference type="EMBL" id="JACBYF010000009">
    <property type="protein sequence ID" value="NYS47595.1"/>
    <property type="molecule type" value="Genomic_DNA"/>
</dbReference>
<sequence>MYTTKEWLEKYEQVKNLLVSPVNFDELFKMKKIDANNLFILNMGEVNFYDSKVLVRDPLVWLTREEQPYIIEVPIGKYQLETLVAEIEENYYRYIATRIKFNNNTPKVYHQALKGDENLEDIDRDSIFGFNVDAGLATIVDIKTRDAYCDFVDNWCEENPGKDIYDNFFDDEFKKSYLKYPKFQTEVGDWINFKIPNTEYTIPMIQSGYGDGQYPVYFGYDENGNICDVIIEYIFVGGMLNSDIDVSK</sequence>
<dbReference type="InterPro" id="IPR025335">
    <property type="entry name" value="DUF4241"/>
</dbReference>
<proteinExistence type="predicted"/>
<dbReference type="RefSeq" id="WP_179941384.1">
    <property type="nucleotide sequence ID" value="NZ_JACBYF010000009.1"/>
</dbReference>
<dbReference type="Proteomes" id="UP000531840">
    <property type="component" value="Unassembled WGS sequence"/>
</dbReference>
<keyword evidence="2" id="KW-1185">Reference proteome</keyword>